<keyword evidence="1" id="KW-0732">Signal</keyword>
<proteinExistence type="predicted"/>
<dbReference type="EMBL" id="RQTK01001913">
    <property type="protein sequence ID" value="RUS68941.1"/>
    <property type="molecule type" value="Genomic_DNA"/>
</dbReference>
<protein>
    <recommendedName>
        <fullName evidence="4">ZP domain-containing protein</fullName>
    </recommendedName>
</protein>
<dbReference type="OrthoDB" id="6077186at2759"/>
<evidence type="ECO:0000313" key="3">
    <source>
        <dbReference type="Proteomes" id="UP000271974"/>
    </source>
</evidence>
<evidence type="ECO:0000313" key="2">
    <source>
        <dbReference type="EMBL" id="RUS68941.1"/>
    </source>
</evidence>
<evidence type="ECO:0008006" key="4">
    <source>
        <dbReference type="Google" id="ProtNLM"/>
    </source>
</evidence>
<reference evidence="2 3" key="1">
    <citation type="submission" date="2019-01" db="EMBL/GenBank/DDBJ databases">
        <title>A draft genome assembly of the solar-powered sea slug Elysia chlorotica.</title>
        <authorList>
            <person name="Cai H."/>
            <person name="Li Q."/>
            <person name="Fang X."/>
            <person name="Li J."/>
            <person name="Curtis N.E."/>
            <person name="Altenburger A."/>
            <person name="Shibata T."/>
            <person name="Feng M."/>
            <person name="Maeda T."/>
            <person name="Schwartz J.A."/>
            <person name="Shigenobu S."/>
            <person name="Lundholm N."/>
            <person name="Nishiyama T."/>
            <person name="Yang H."/>
            <person name="Hasebe M."/>
            <person name="Li S."/>
            <person name="Pierce S.K."/>
            <person name="Wang J."/>
        </authorList>
    </citation>
    <scope>NUCLEOTIDE SEQUENCE [LARGE SCALE GENOMIC DNA]</scope>
    <source>
        <strain evidence="2">EC2010</strain>
        <tissue evidence="2">Whole organism of an adult</tissue>
    </source>
</reference>
<name>A0A433SIW4_ELYCH</name>
<keyword evidence="3" id="KW-1185">Reference proteome</keyword>
<feature type="chain" id="PRO_5019407097" description="ZP domain-containing protein" evidence="1">
    <location>
        <begin position="25"/>
        <end position="121"/>
    </location>
</feature>
<sequence>MERTEISLSPTYFWLVIMLREAIGAATFQTVNMHDHSVCSTKNPYIVTENLGYKVQLKSPTKDSALHSCSVTFRAGNNNLTAINLHKDLLKYCIHPLLLTNFFMQFVCFYHSERYMSLRCY</sequence>
<evidence type="ECO:0000256" key="1">
    <source>
        <dbReference type="SAM" id="SignalP"/>
    </source>
</evidence>
<comment type="caution">
    <text evidence="2">The sequence shown here is derived from an EMBL/GenBank/DDBJ whole genome shotgun (WGS) entry which is preliminary data.</text>
</comment>
<organism evidence="2 3">
    <name type="scientific">Elysia chlorotica</name>
    <name type="common">Eastern emerald elysia</name>
    <name type="synonym">Sea slug</name>
    <dbReference type="NCBI Taxonomy" id="188477"/>
    <lineage>
        <taxon>Eukaryota</taxon>
        <taxon>Metazoa</taxon>
        <taxon>Spiralia</taxon>
        <taxon>Lophotrochozoa</taxon>
        <taxon>Mollusca</taxon>
        <taxon>Gastropoda</taxon>
        <taxon>Heterobranchia</taxon>
        <taxon>Euthyneura</taxon>
        <taxon>Panpulmonata</taxon>
        <taxon>Sacoglossa</taxon>
        <taxon>Placobranchoidea</taxon>
        <taxon>Plakobranchidae</taxon>
        <taxon>Elysia</taxon>
    </lineage>
</organism>
<dbReference type="Proteomes" id="UP000271974">
    <property type="component" value="Unassembled WGS sequence"/>
</dbReference>
<feature type="signal peptide" evidence="1">
    <location>
        <begin position="1"/>
        <end position="24"/>
    </location>
</feature>
<gene>
    <name evidence="2" type="ORF">EGW08_023295</name>
</gene>
<accession>A0A433SIW4</accession>
<dbReference type="AlphaFoldDB" id="A0A433SIW4"/>